<evidence type="ECO:0000313" key="4">
    <source>
        <dbReference type="Proteomes" id="UP000823613"/>
    </source>
</evidence>
<gene>
    <name evidence="3" type="ORF">IAC58_00575</name>
</gene>
<evidence type="ECO:0000256" key="2">
    <source>
        <dbReference type="SAM" id="Phobius"/>
    </source>
</evidence>
<dbReference type="AlphaFoldDB" id="A0A9D9DGA7"/>
<feature type="region of interest" description="Disordered" evidence="1">
    <location>
        <begin position="1"/>
        <end position="25"/>
    </location>
</feature>
<dbReference type="EMBL" id="JADIMY010000010">
    <property type="protein sequence ID" value="MBO8427044.1"/>
    <property type="molecule type" value="Genomic_DNA"/>
</dbReference>
<evidence type="ECO:0000256" key="1">
    <source>
        <dbReference type="SAM" id="MobiDB-lite"/>
    </source>
</evidence>
<feature type="compositionally biased region" description="Basic and acidic residues" evidence="1">
    <location>
        <begin position="16"/>
        <end position="25"/>
    </location>
</feature>
<dbReference type="Proteomes" id="UP000823613">
    <property type="component" value="Unassembled WGS sequence"/>
</dbReference>
<reference evidence="3" key="1">
    <citation type="submission" date="2020-10" db="EMBL/GenBank/DDBJ databases">
        <authorList>
            <person name="Gilroy R."/>
        </authorList>
    </citation>
    <scope>NUCLEOTIDE SEQUENCE</scope>
    <source>
        <strain evidence="3">11159</strain>
    </source>
</reference>
<reference evidence="3" key="2">
    <citation type="journal article" date="2021" name="PeerJ">
        <title>Extensive microbial diversity within the chicken gut microbiome revealed by metagenomics and culture.</title>
        <authorList>
            <person name="Gilroy R."/>
            <person name="Ravi A."/>
            <person name="Getino M."/>
            <person name="Pursley I."/>
            <person name="Horton D.L."/>
            <person name="Alikhan N.F."/>
            <person name="Baker D."/>
            <person name="Gharbi K."/>
            <person name="Hall N."/>
            <person name="Watson M."/>
            <person name="Adriaenssens E.M."/>
            <person name="Foster-Nyarko E."/>
            <person name="Jarju S."/>
            <person name="Secka A."/>
            <person name="Antonio M."/>
            <person name="Oren A."/>
            <person name="Chaudhuri R.R."/>
            <person name="La Ragione R."/>
            <person name="Hildebrand F."/>
            <person name="Pallen M.J."/>
        </authorList>
    </citation>
    <scope>NUCLEOTIDE SEQUENCE</scope>
    <source>
        <strain evidence="3">11159</strain>
    </source>
</reference>
<proteinExistence type="predicted"/>
<accession>A0A9D9DGA7</accession>
<keyword evidence="2" id="KW-0812">Transmembrane</keyword>
<sequence>MDENKVVNSEVNDNLESSKTKAISEDTKKEIEKKKSTFRLFWLFVGISIILFIWIIYLVIDIFIKVASN</sequence>
<organism evidence="3 4">
    <name type="scientific">Candidatus Onthovivens merdipullorum</name>
    <dbReference type="NCBI Taxonomy" id="2840889"/>
    <lineage>
        <taxon>Bacteria</taxon>
        <taxon>Bacillati</taxon>
        <taxon>Bacillota</taxon>
        <taxon>Bacilli</taxon>
        <taxon>Bacillales</taxon>
        <taxon>Candidatus Onthovivens</taxon>
    </lineage>
</organism>
<evidence type="ECO:0000313" key="3">
    <source>
        <dbReference type="EMBL" id="MBO8427044.1"/>
    </source>
</evidence>
<protein>
    <submittedName>
        <fullName evidence="3">Uncharacterized protein</fullName>
    </submittedName>
</protein>
<comment type="caution">
    <text evidence="3">The sequence shown here is derived from an EMBL/GenBank/DDBJ whole genome shotgun (WGS) entry which is preliminary data.</text>
</comment>
<keyword evidence="2" id="KW-1133">Transmembrane helix</keyword>
<feature type="transmembrane region" description="Helical" evidence="2">
    <location>
        <begin position="40"/>
        <end position="64"/>
    </location>
</feature>
<keyword evidence="2" id="KW-0472">Membrane</keyword>
<feature type="compositionally biased region" description="Polar residues" evidence="1">
    <location>
        <begin position="1"/>
        <end position="15"/>
    </location>
</feature>
<name>A0A9D9DGA7_9BACL</name>